<dbReference type="EMBL" id="CP056030">
    <property type="protein sequence ID" value="QKZ07625.1"/>
    <property type="molecule type" value="Genomic_DNA"/>
</dbReference>
<protein>
    <submittedName>
        <fullName evidence="4">RHS domain-containing protein</fullName>
    </submittedName>
</protein>
<dbReference type="KEGG" id="pez:HWQ56_08305"/>
<feature type="region of interest" description="Disordered" evidence="2">
    <location>
        <begin position="398"/>
        <end position="421"/>
    </location>
</feature>
<keyword evidence="5" id="KW-1185">Reference proteome</keyword>
<dbReference type="PRINTS" id="PR00394">
    <property type="entry name" value="RHSPROTEIN"/>
</dbReference>
<evidence type="ECO:0000256" key="2">
    <source>
        <dbReference type="SAM" id="MobiDB-lite"/>
    </source>
</evidence>
<dbReference type="InterPro" id="IPR022385">
    <property type="entry name" value="Rhs_assc_core"/>
</dbReference>
<dbReference type="PANTHER" id="PTHR32305:SF15">
    <property type="entry name" value="PROTEIN RHSA-RELATED"/>
    <property type="match status" value="1"/>
</dbReference>
<dbReference type="Pfam" id="PF25023">
    <property type="entry name" value="TEN_YD-shell"/>
    <property type="match status" value="1"/>
</dbReference>
<evidence type="ECO:0000313" key="5">
    <source>
        <dbReference type="Proteomes" id="UP000509568"/>
    </source>
</evidence>
<keyword evidence="1" id="KW-0677">Repeat</keyword>
<dbReference type="PANTHER" id="PTHR32305">
    <property type="match status" value="1"/>
</dbReference>
<dbReference type="AlphaFoldDB" id="A0A7D5H4Q9"/>
<reference evidence="4 5" key="1">
    <citation type="submission" date="2020-06" db="EMBL/GenBank/DDBJ databases">
        <title>Pseudomonas eucalypticola sp. nov., an endophyte of Eucalyptus dunnii leaves with biocontrol ability of eucalyptus leaf blight.</title>
        <authorList>
            <person name="Liu Y."/>
            <person name="Song Z."/>
            <person name="Zeng H."/>
            <person name="Lu M."/>
            <person name="Wang X."/>
            <person name="Lian X."/>
            <person name="Zhang Q."/>
        </authorList>
    </citation>
    <scope>NUCLEOTIDE SEQUENCE [LARGE SCALE GENOMIC DNA]</scope>
    <source>
        <strain evidence="4 5">NP-1</strain>
    </source>
</reference>
<evidence type="ECO:0000256" key="1">
    <source>
        <dbReference type="ARBA" id="ARBA00022737"/>
    </source>
</evidence>
<evidence type="ECO:0000313" key="4">
    <source>
        <dbReference type="EMBL" id="QKZ07625.1"/>
    </source>
</evidence>
<gene>
    <name evidence="4" type="ORF">HWQ56_08305</name>
</gene>
<dbReference type="NCBIfam" id="TIGR03696">
    <property type="entry name" value="Rhs_assc_core"/>
    <property type="match status" value="1"/>
</dbReference>
<evidence type="ECO:0000259" key="3">
    <source>
        <dbReference type="Pfam" id="PF25023"/>
    </source>
</evidence>
<accession>A0A7D5H4Q9</accession>
<dbReference type="Gene3D" id="2.180.10.10">
    <property type="entry name" value="RHS repeat-associated core"/>
    <property type="match status" value="1"/>
</dbReference>
<organism evidence="4 5">
    <name type="scientific">Pseudomonas eucalypticola</name>
    <dbReference type="NCBI Taxonomy" id="2599595"/>
    <lineage>
        <taxon>Bacteria</taxon>
        <taxon>Pseudomonadati</taxon>
        <taxon>Pseudomonadota</taxon>
        <taxon>Gammaproteobacteria</taxon>
        <taxon>Pseudomonadales</taxon>
        <taxon>Pseudomonadaceae</taxon>
        <taxon>Pseudomonas</taxon>
    </lineage>
</organism>
<sequence length="492" mass="56312">MYPTCIYLIALDGQVISDFERDDLHREVYRTQGKLTSCFGYDAMGRKAWQYASSVPAEKLSKVTNPNVPTRVLLNDYRNAVQRQYEYDPAGELIRTLDQLRGEIRYEYEANGQLHGRETGKLMTSEEFRYDPAANRLNFGTSQFDKVKDNRLRNWQNNEYRYDPWGNLIEKRSGQRQVQYFKYDCENRLVASETLVQGRLHSKGRYQYDSLGRRIGKSAEQDGQVQEKRFLWQGLRMLQELTPERDSLYLYEPGSYAPLARVDRTEGEAQQRYYYHTDQIGTPLEMTDGEGRIVWQATYKAWGSIETLAVAEVEQNLRFQGQYFDGETGLHYNTFRYYDPEIGRFITQDPIGLDGGFNLYRYAPSPIGWIDSLGLNCGESRLYRGVSAKHPELENAKNGVVKPANPHADLTPEQHADGGLTGQSQYVSWTPNRELALGHANKDGPGGILLSVPVGAPPQGASWSWGWTHINDWGEVEMLQLGTRSDVTVNPF</sequence>
<dbReference type="InterPro" id="IPR050708">
    <property type="entry name" value="T6SS_VgrG/RHS"/>
</dbReference>
<feature type="domain" description="Teneurin-like YD-shell" evidence="3">
    <location>
        <begin position="97"/>
        <end position="349"/>
    </location>
</feature>
<dbReference type="Proteomes" id="UP000509568">
    <property type="component" value="Chromosome"/>
</dbReference>
<name>A0A7D5H4Q9_9PSED</name>
<dbReference type="InterPro" id="IPR056823">
    <property type="entry name" value="TEN-like_YD-shell"/>
</dbReference>
<proteinExistence type="predicted"/>